<dbReference type="GO" id="GO:0008171">
    <property type="term" value="F:O-methyltransferase activity"/>
    <property type="evidence" value="ECO:0007669"/>
    <property type="project" value="InterPro"/>
</dbReference>
<comment type="caution">
    <text evidence="5">The sequence shown here is derived from an EMBL/GenBank/DDBJ whole genome shotgun (WGS) entry which is preliminary data.</text>
</comment>
<reference evidence="5" key="1">
    <citation type="submission" date="2022-12" db="EMBL/GenBank/DDBJ databases">
        <authorList>
            <person name="Petersen C."/>
        </authorList>
    </citation>
    <scope>NUCLEOTIDE SEQUENCE</scope>
    <source>
        <strain evidence="5">IBT 29677</strain>
    </source>
</reference>
<dbReference type="InterPro" id="IPR036390">
    <property type="entry name" value="WH_DNA-bd_sf"/>
</dbReference>
<dbReference type="SUPFAM" id="SSF53335">
    <property type="entry name" value="S-adenosyl-L-methionine-dependent methyltransferases"/>
    <property type="match status" value="1"/>
</dbReference>
<dbReference type="Gene3D" id="1.10.10.10">
    <property type="entry name" value="Winged helix-like DNA-binding domain superfamily/Winged helix DNA-binding domain"/>
    <property type="match status" value="1"/>
</dbReference>
<evidence type="ECO:0000313" key="6">
    <source>
        <dbReference type="Proteomes" id="UP001147747"/>
    </source>
</evidence>
<evidence type="ECO:0000256" key="1">
    <source>
        <dbReference type="ARBA" id="ARBA00022603"/>
    </source>
</evidence>
<dbReference type="GeneID" id="81365130"/>
<dbReference type="Pfam" id="PF00891">
    <property type="entry name" value="Methyltransf_2"/>
    <property type="match status" value="1"/>
</dbReference>
<feature type="domain" description="O-methyltransferase C-terminal" evidence="4">
    <location>
        <begin position="196"/>
        <end position="421"/>
    </location>
</feature>
<proteinExistence type="predicted"/>
<keyword evidence="3" id="KW-0949">S-adenosyl-L-methionine</keyword>
<sequence length="444" mass="49699">MDSNSNPVRELELLRDLIVSSVDIVKATITEHQDPQLTLDAIEEHPIFQRENQAVSYALKTIGSAGQMLRALCDPHIYLNDFTYGYHDQTSLLVACQADIPSHLENGPLEIGELANLTNLNGGVLARFLRNLCNSHIFREIEANKFANNSLSVRYKSETWKAIVGHCVDGGRPASCKVWDAMSDPEYKDSTEPTKSPFNIAYNTSLDYFAYTKTVRPEMAERTQRAMGGKAFNLEEFLSLYPWAEQKNAHIVDVGGAIGAATLPILRAFPGLSLTVQDQPESQPLFEKHLTERFSDVVGVSNTRFVSLDFFKECPVHGAEIYFLRHVIHDWPDTEAIRILKTCASAMIQGSKLLICEHMVCPTYHTAGDKESGANSQAAPEPLLANWGNAPTSRLDLQVYTFLNAKQRTRVEYELLAKQAGLELVQVWRNLGDLSIVECQLRRE</sequence>
<dbReference type="RefSeq" id="XP_056491945.1">
    <property type="nucleotide sequence ID" value="XM_056626150.1"/>
</dbReference>
<gene>
    <name evidence="5" type="ORF">N7509_001513</name>
</gene>
<dbReference type="AlphaFoldDB" id="A0A9W9W757"/>
<evidence type="ECO:0000256" key="2">
    <source>
        <dbReference type="ARBA" id="ARBA00022679"/>
    </source>
</evidence>
<dbReference type="SUPFAM" id="SSF46785">
    <property type="entry name" value="Winged helix' DNA-binding domain"/>
    <property type="match status" value="1"/>
</dbReference>
<organism evidence="5 6">
    <name type="scientific">Penicillium cosmopolitanum</name>
    <dbReference type="NCBI Taxonomy" id="1131564"/>
    <lineage>
        <taxon>Eukaryota</taxon>
        <taxon>Fungi</taxon>
        <taxon>Dikarya</taxon>
        <taxon>Ascomycota</taxon>
        <taxon>Pezizomycotina</taxon>
        <taxon>Eurotiomycetes</taxon>
        <taxon>Eurotiomycetidae</taxon>
        <taxon>Eurotiales</taxon>
        <taxon>Aspergillaceae</taxon>
        <taxon>Penicillium</taxon>
    </lineage>
</organism>
<dbReference type="GO" id="GO:0032259">
    <property type="term" value="P:methylation"/>
    <property type="evidence" value="ECO:0007669"/>
    <property type="project" value="UniProtKB-KW"/>
</dbReference>
<evidence type="ECO:0000256" key="3">
    <source>
        <dbReference type="ARBA" id="ARBA00022691"/>
    </source>
</evidence>
<evidence type="ECO:0000313" key="5">
    <source>
        <dbReference type="EMBL" id="KAJ5407630.1"/>
    </source>
</evidence>
<name>A0A9W9W757_9EURO</name>
<keyword evidence="6" id="KW-1185">Reference proteome</keyword>
<dbReference type="PANTHER" id="PTHR43712">
    <property type="entry name" value="PUTATIVE (AFU_ORTHOLOGUE AFUA_4G14580)-RELATED"/>
    <property type="match status" value="1"/>
</dbReference>
<dbReference type="PANTHER" id="PTHR43712:SF2">
    <property type="entry name" value="O-METHYLTRANSFERASE CICE"/>
    <property type="match status" value="1"/>
</dbReference>
<dbReference type="InterPro" id="IPR029063">
    <property type="entry name" value="SAM-dependent_MTases_sf"/>
</dbReference>
<dbReference type="EMBL" id="JAPZBU010000004">
    <property type="protein sequence ID" value="KAJ5407630.1"/>
    <property type="molecule type" value="Genomic_DNA"/>
</dbReference>
<protein>
    <recommendedName>
        <fullName evidence="4">O-methyltransferase C-terminal domain-containing protein</fullName>
    </recommendedName>
</protein>
<dbReference type="InterPro" id="IPR016461">
    <property type="entry name" value="COMT-like"/>
</dbReference>
<dbReference type="Proteomes" id="UP001147747">
    <property type="component" value="Unassembled WGS sequence"/>
</dbReference>
<dbReference type="OrthoDB" id="1606438at2759"/>
<dbReference type="InterPro" id="IPR001077">
    <property type="entry name" value="COMT_C"/>
</dbReference>
<keyword evidence="2" id="KW-0808">Transferase</keyword>
<dbReference type="PROSITE" id="PS51683">
    <property type="entry name" value="SAM_OMT_II"/>
    <property type="match status" value="1"/>
</dbReference>
<reference evidence="5" key="2">
    <citation type="journal article" date="2023" name="IMA Fungus">
        <title>Comparative genomic study of the Penicillium genus elucidates a diverse pangenome and 15 lateral gene transfer events.</title>
        <authorList>
            <person name="Petersen C."/>
            <person name="Sorensen T."/>
            <person name="Nielsen M.R."/>
            <person name="Sondergaard T.E."/>
            <person name="Sorensen J.L."/>
            <person name="Fitzpatrick D.A."/>
            <person name="Frisvad J.C."/>
            <person name="Nielsen K.L."/>
        </authorList>
    </citation>
    <scope>NUCLEOTIDE SEQUENCE</scope>
    <source>
        <strain evidence="5">IBT 29677</strain>
    </source>
</reference>
<dbReference type="Gene3D" id="3.40.50.150">
    <property type="entry name" value="Vaccinia Virus protein VP39"/>
    <property type="match status" value="1"/>
</dbReference>
<dbReference type="InterPro" id="IPR036388">
    <property type="entry name" value="WH-like_DNA-bd_sf"/>
</dbReference>
<evidence type="ECO:0000259" key="4">
    <source>
        <dbReference type="Pfam" id="PF00891"/>
    </source>
</evidence>
<dbReference type="GO" id="GO:0044550">
    <property type="term" value="P:secondary metabolite biosynthetic process"/>
    <property type="evidence" value="ECO:0007669"/>
    <property type="project" value="UniProtKB-ARBA"/>
</dbReference>
<accession>A0A9W9W757</accession>
<keyword evidence="1" id="KW-0489">Methyltransferase</keyword>